<dbReference type="GO" id="GO:0003677">
    <property type="term" value="F:DNA binding"/>
    <property type="evidence" value="ECO:0007669"/>
    <property type="project" value="UniProtKB-UniRule"/>
</dbReference>
<dbReference type="GO" id="GO:0005634">
    <property type="term" value="C:nucleus"/>
    <property type="evidence" value="ECO:0007669"/>
    <property type="project" value="UniProtKB-UniRule"/>
</dbReference>
<feature type="domain" description="HMG box" evidence="4">
    <location>
        <begin position="162"/>
        <end position="280"/>
    </location>
</feature>
<keyword evidence="6" id="KW-1185">Reference proteome</keyword>
<protein>
    <recommendedName>
        <fullName evidence="4">HMG box domain-containing protein</fullName>
    </recommendedName>
</protein>
<accession>K0SH78</accession>
<feature type="compositionally biased region" description="Low complexity" evidence="3">
    <location>
        <begin position="134"/>
        <end position="149"/>
    </location>
</feature>
<feature type="DNA-binding region" description="HMG box" evidence="2">
    <location>
        <begin position="162"/>
        <end position="280"/>
    </location>
</feature>
<feature type="compositionally biased region" description="Basic and acidic residues" evidence="3">
    <location>
        <begin position="109"/>
        <end position="132"/>
    </location>
</feature>
<dbReference type="PROSITE" id="PS50118">
    <property type="entry name" value="HMG_BOX_2"/>
    <property type="match status" value="1"/>
</dbReference>
<name>K0SH78_THAOC</name>
<dbReference type="PANTHER" id="PTHR48112:SF15">
    <property type="entry name" value="HMG BOX DOMAIN-CONTAINING PROTEIN"/>
    <property type="match status" value="1"/>
</dbReference>
<dbReference type="SUPFAM" id="SSF47095">
    <property type="entry name" value="HMG-box"/>
    <property type="match status" value="1"/>
</dbReference>
<comment type="caution">
    <text evidence="5">The sequence shown here is derived from an EMBL/GenBank/DDBJ whole genome shotgun (WGS) entry which is preliminary data.</text>
</comment>
<dbReference type="AlphaFoldDB" id="K0SH78"/>
<evidence type="ECO:0000259" key="4">
    <source>
        <dbReference type="PROSITE" id="PS50118"/>
    </source>
</evidence>
<dbReference type="Gene3D" id="1.10.30.10">
    <property type="entry name" value="High mobility group box domain"/>
    <property type="match status" value="1"/>
</dbReference>
<proteinExistence type="predicted"/>
<dbReference type="EMBL" id="AGNL01015706">
    <property type="protein sequence ID" value="EJK65533.1"/>
    <property type="molecule type" value="Genomic_DNA"/>
</dbReference>
<organism evidence="5 6">
    <name type="scientific">Thalassiosira oceanica</name>
    <name type="common">Marine diatom</name>
    <dbReference type="NCBI Taxonomy" id="159749"/>
    <lineage>
        <taxon>Eukaryota</taxon>
        <taxon>Sar</taxon>
        <taxon>Stramenopiles</taxon>
        <taxon>Ochrophyta</taxon>
        <taxon>Bacillariophyta</taxon>
        <taxon>Coscinodiscophyceae</taxon>
        <taxon>Thalassiosirophycidae</taxon>
        <taxon>Thalassiosirales</taxon>
        <taxon>Thalassiosiraceae</taxon>
        <taxon>Thalassiosira</taxon>
    </lineage>
</organism>
<dbReference type="PANTHER" id="PTHR48112">
    <property type="entry name" value="HIGH MOBILITY GROUP PROTEIN DSP1"/>
    <property type="match status" value="1"/>
</dbReference>
<keyword evidence="1 2" id="KW-0238">DNA-binding</keyword>
<keyword evidence="2" id="KW-0539">Nucleus</keyword>
<evidence type="ECO:0000256" key="1">
    <source>
        <dbReference type="ARBA" id="ARBA00023125"/>
    </source>
</evidence>
<evidence type="ECO:0000256" key="2">
    <source>
        <dbReference type="PROSITE-ProRule" id="PRU00267"/>
    </source>
</evidence>
<evidence type="ECO:0000313" key="6">
    <source>
        <dbReference type="Proteomes" id="UP000266841"/>
    </source>
</evidence>
<feature type="region of interest" description="Disordered" evidence="3">
    <location>
        <begin position="1"/>
        <end position="25"/>
    </location>
</feature>
<dbReference type="Proteomes" id="UP000266841">
    <property type="component" value="Unassembled WGS sequence"/>
</dbReference>
<dbReference type="InterPro" id="IPR036910">
    <property type="entry name" value="HMG_box_dom_sf"/>
</dbReference>
<dbReference type="InterPro" id="IPR050342">
    <property type="entry name" value="HMGB"/>
</dbReference>
<feature type="region of interest" description="Disordered" evidence="3">
    <location>
        <begin position="109"/>
        <end position="165"/>
    </location>
</feature>
<sequence length="386" mass="42084">MSDAKYDNKPSVNAREGGTALGDRHHAALGDAAEANIQRVAMAAADAEGLEQMVVNELRRRSFKSVDLPDVSELQSLAAPSSAEEGRSIARRPSKGVDALVAASSLGHLKPEPIHVPDSRRVIHDPSRDRGKVSAASYRRSSSASSAGGSKKGGQNQDDGKPSRPLTAYHIFLQIEREYIIQTRTEDGEDTPDDGKVLMPDVPERYRNIRLAPDWYFRPGKRRKRVHRKSHGKVSFMELSQAISARWARLDDVDPETKAYVKMLAQRELEEYTREMEEYKAAALADPFLTPLRAPADDLEVAKARSAPGAAKAASAKAKKAKRRKSGGGVGKTCSLALGIWRWRVPIWNTAGNNNNIHSGELACWFTSPKSGSVQVLQMQGVGAGG</sequence>
<evidence type="ECO:0000256" key="3">
    <source>
        <dbReference type="SAM" id="MobiDB-lite"/>
    </source>
</evidence>
<dbReference type="InterPro" id="IPR009071">
    <property type="entry name" value="HMG_box_dom"/>
</dbReference>
<dbReference type="OrthoDB" id="42185at2759"/>
<gene>
    <name evidence="5" type="ORF">THAOC_13588</name>
</gene>
<evidence type="ECO:0000313" key="5">
    <source>
        <dbReference type="EMBL" id="EJK65533.1"/>
    </source>
</evidence>
<reference evidence="5 6" key="1">
    <citation type="journal article" date="2012" name="Genome Biol.">
        <title>Genome and low-iron response of an oceanic diatom adapted to chronic iron limitation.</title>
        <authorList>
            <person name="Lommer M."/>
            <person name="Specht M."/>
            <person name="Roy A.S."/>
            <person name="Kraemer L."/>
            <person name="Andreson R."/>
            <person name="Gutowska M.A."/>
            <person name="Wolf J."/>
            <person name="Bergner S.V."/>
            <person name="Schilhabel M.B."/>
            <person name="Klostermeier U.C."/>
            <person name="Beiko R.G."/>
            <person name="Rosenstiel P."/>
            <person name="Hippler M."/>
            <person name="Laroche J."/>
        </authorList>
    </citation>
    <scope>NUCLEOTIDE SEQUENCE [LARGE SCALE GENOMIC DNA]</scope>
    <source>
        <strain evidence="5 6">CCMP1005</strain>
    </source>
</reference>